<dbReference type="Gene3D" id="1.10.1040.10">
    <property type="entry name" value="N-(1-d-carboxylethyl)-l-norvaline Dehydrogenase, domain 2"/>
    <property type="match status" value="1"/>
</dbReference>
<proteinExistence type="inferred from homology"/>
<evidence type="ECO:0000256" key="1">
    <source>
        <dbReference type="ARBA" id="ARBA00005086"/>
    </source>
</evidence>
<evidence type="ECO:0000256" key="3">
    <source>
        <dbReference type="ARBA" id="ARBA00023002"/>
    </source>
</evidence>
<dbReference type="InterPro" id="IPR006176">
    <property type="entry name" value="3-OHacyl-CoA_DH_NAD-bd"/>
</dbReference>
<dbReference type="InterPro" id="IPR006108">
    <property type="entry name" value="3HC_DH_C"/>
</dbReference>
<dbReference type="Proteomes" id="UP000070134">
    <property type="component" value="Chromosome"/>
</dbReference>
<feature type="domain" description="3-hydroxyacyl-CoA dehydrogenase NAD binding" evidence="6">
    <location>
        <begin position="8"/>
        <end position="185"/>
    </location>
</feature>
<dbReference type="OrthoDB" id="9771883at2"/>
<evidence type="ECO:0000313" key="7">
    <source>
        <dbReference type="EMBL" id="AMM34666.1"/>
    </source>
</evidence>
<dbReference type="PIRSF" id="PIRSF000105">
    <property type="entry name" value="HCDH"/>
    <property type="match status" value="1"/>
</dbReference>
<feature type="site" description="Important for catalytic activity" evidence="4">
    <location>
        <position position="143"/>
    </location>
</feature>
<dbReference type="Pfam" id="PF02737">
    <property type="entry name" value="3HCDH_N"/>
    <property type="match status" value="1"/>
</dbReference>
<dbReference type="InterPro" id="IPR022694">
    <property type="entry name" value="3-OHacyl-CoA_DH"/>
</dbReference>
<organism evidence="7 8">
    <name type="scientific">Sinomonas atrocyanea</name>
    <dbReference type="NCBI Taxonomy" id="37927"/>
    <lineage>
        <taxon>Bacteria</taxon>
        <taxon>Bacillati</taxon>
        <taxon>Actinomycetota</taxon>
        <taxon>Actinomycetes</taxon>
        <taxon>Micrococcales</taxon>
        <taxon>Micrococcaceae</taxon>
        <taxon>Sinomonas</taxon>
    </lineage>
</organism>
<keyword evidence="3" id="KW-0560">Oxidoreductase</keyword>
<dbReference type="Pfam" id="PF00725">
    <property type="entry name" value="3HCDH"/>
    <property type="match status" value="1"/>
</dbReference>
<protein>
    <submittedName>
        <fullName evidence="7">3-hydroxyacyl-CoA dehydrogenase</fullName>
    </submittedName>
</protein>
<dbReference type="EMBL" id="CP014518">
    <property type="protein sequence ID" value="AMM34666.1"/>
    <property type="molecule type" value="Genomic_DNA"/>
</dbReference>
<dbReference type="RefSeq" id="WP_066501606.1">
    <property type="nucleotide sequence ID" value="NZ_BJMO01000063.1"/>
</dbReference>
<dbReference type="GO" id="GO:0016616">
    <property type="term" value="F:oxidoreductase activity, acting on the CH-OH group of donors, NAD or NADP as acceptor"/>
    <property type="evidence" value="ECO:0007669"/>
    <property type="project" value="InterPro"/>
</dbReference>
<dbReference type="STRING" id="37927.SA2016_4012"/>
<gene>
    <name evidence="7" type="ORF">SA2016_4012</name>
</gene>
<dbReference type="InterPro" id="IPR008927">
    <property type="entry name" value="6-PGluconate_DH-like_C_sf"/>
</dbReference>
<evidence type="ECO:0000259" key="5">
    <source>
        <dbReference type="Pfam" id="PF00725"/>
    </source>
</evidence>
<dbReference type="GO" id="GO:0070403">
    <property type="term" value="F:NAD+ binding"/>
    <property type="evidence" value="ECO:0007669"/>
    <property type="project" value="InterPro"/>
</dbReference>
<dbReference type="PATRIC" id="fig|37927.3.peg.4114"/>
<dbReference type="SUPFAM" id="SSF51735">
    <property type="entry name" value="NAD(P)-binding Rossmann-fold domains"/>
    <property type="match status" value="1"/>
</dbReference>
<reference evidence="7 8" key="1">
    <citation type="submission" date="2016-02" db="EMBL/GenBank/DDBJ databases">
        <title>Complete genome of Sinomonas atrocyanea KCTC 3377.</title>
        <authorList>
            <person name="Kim K.M."/>
        </authorList>
    </citation>
    <scope>NUCLEOTIDE SEQUENCE [LARGE SCALE GENOMIC DNA]</scope>
    <source>
        <strain evidence="7 8">KCTC 3377</strain>
    </source>
</reference>
<accession>A0A127A6G3</accession>
<keyword evidence="8" id="KW-1185">Reference proteome</keyword>
<evidence type="ECO:0000313" key="8">
    <source>
        <dbReference type="Proteomes" id="UP000070134"/>
    </source>
</evidence>
<evidence type="ECO:0000256" key="2">
    <source>
        <dbReference type="ARBA" id="ARBA00009463"/>
    </source>
</evidence>
<sequence length="317" mass="33729">MTPTTPRTVAVIGTGTIGASWAAYYLSRGFRVAAADPAEGAEDRLRAHVEAFWPTLAALGAEGEGGSAPQDRLAFAPSIAEAARGADFVQENGPERLVLKRAILAEIEEGADAAALIASSSSGLLVSEAQEGMRHPERLVLGHPFNPPHLIPLVEVLGGARTAPENVDHALAFYTDVGKKPIRINREVPGHVANRLQDALWREMFHLVRSGVASVADIDTAIAYGPGLRWALLGPFLTMHAGGGDGGITHFLEHLGPAMREWAADLGEYPETDDYIETMAEGVAAELEGRDWEAVLAERDRLLLGLLAAKAQAPHIP</sequence>
<dbReference type="KEGG" id="satk:SA2016_4012"/>
<name>A0A127A6G3_9MICC</name>
<dbReference type="SUPFAM" id="SSF48179">
    <property type="entry name" value="6-phosphogluconate dehydrogenase C-terminal domain-like"/>
    <property type="match status" value="1"/>
</dbReference>
<evidence type="ECO:0000256" key="4">
    <source>
        <dbReference type="PIRSR" id="PIRSR000105-1"/>
    </source>
</evidence>
<dbReference type="GO" id="GO:0006631">
    <property type="term" value="P:fatty acid metabolic process"/>
    <property type="evidence" value="ECO:0007669"/>
    <property type="project" value="InterPro"/>
</dbReference>
<dbReference type="InterPro" id="IPR036291">
    <property type="entry name" value="NAD(P)-bd_dom_sf"/>
</dbReference>
<dbReference type="Gene3D" id="3.40.50.720">
    <property type="entry name" value="NAD(P)-binding Rossmann-like Domain"/>
    <property type="match status" value="1"/>
</dbReference>
<comment type="similarity">
    <text evidence="2">Belongs to the 3-hydroxyacyl-CoA dehydrogenase family.</text>
</comment>
<dbReference type="PANTHER" id="PTHR48075:SF5">
    <property type="entry name" value="3-HYDROXYBUTYRYL-COA DEHYDROGENASE"/>
    <property type="match status" value="1"/>
</dbReference>
<feature type="domain" description="3-hydroxyacyl-CoA dehydrogenase C-terminal" evidence="5">
    <location>
        <begin position="190"/>
        <end position="258"/>
    </location>
</feature>
<comment type="pathway">
    <text evidence="1">Lipid metabolism; butanoate metabolism.</text>
</comment>
<dbReference type="AlphaFoldDB" id="A0A127A6G3"/>
<dbReference type="InterPro" id="IPR013328">
    <property type="entry name" value="6PGD_dom2"/>
</dbReference>
<dbReference type="PANTHER" id="PTHR48075">
    <property type="entry name" value="3-HYDROXYACYL-COA DEHYDROGENASE FAMILY PROTEIN"/>
    <property type="match status" value="1"/>
</dbReference>
<evidence type="ECO:0000259" key="6">
    <source>
        <dbReference type="Pfam" id="PF02737"/>
    </source>
</evidence>